<name>A0ABW5JFV2_9BACT</name>
<dbReference type="Pfam" id="PF18962">
    <property type="entry name" value="Por_Secre_tail"/>
    <property type="match status" value="1"/>
</dbReference>
<evidence type="ECO:0000259" key="1">
    <source>
        <dbReference type="Pfam" id="PF18962"/>
    </source>
</evidence>
<gene>
    <name evidence="2" type="ORF">ACFSR2_22570</name>
</gene>
<dbReference type="SUPFAM" id="SSF55486">
    <property type="entry name" value="Metalloproteases ('zincins'), catalytic domain"/>
    <property type="match status" value="1"/>
</dbReference>
<protein>
    <submittedName>
        <fullName evidence="2">T9SS type A sorting domain-containing protein</fullName>
    </submittedName>
</protein>
<accession>A0ABW5JFV2</accession>
<evidence type="ECO:0000313" key="3">
    <source>
        <dbReference type="Proteomes" id="UP001597510"/>
    </source>
</evidence>
<dbReference type="InterPro" id="IPR026444">
    <property type="entry name" value="Secre_tail"/>
</dbReference>
<dbReference type="EMBL" id="JBHULC010000038">
    <property type="protein sequence ID" value="MFD2523701.1"/>
    <property type="molecule type" value="Genomic_DNA"/>
</dbReference>
<organism evidence="2 3">
    <name type="scientific">Emticicia soli</name>
    <dbReference type="NCBI Taxonomy" id="2027878"/>
    <lineage>
        <taxon>Bacteria</taxon>
        <taxon>Pseudomonadati</taxon>
        <taxon>Bacteroidota</taxon>
        <taxon>Cytophagia</taxon>
        <taxon>Cytophagales</taxon>
        <taxon>Leadbetterellaceae</taxon>
        <taxon>Emticicia</taxon>
    </lineage>
</organism>
<dbReference type="Gene3D" id="3.40.390.10">
    <property type="entry name" value="Collagenase (Catalytic Domain)"/>
    <property type="match status" value="1"/>
</dbReference>
<feature type="domain" description="Secretion system C-terminal sorting" evidence="1">
    <location>
        <begin position="474"/>
        <end position="537"/>
    </location>
</feature>
<dbReference type="Pfam" id="PF13688">
    <property type="entry name" value="Reprolysin_5"/>
    <property type="match status" value="1"/>
</dbReference>
<dbReference type="Proteomes" id="UP001597510">
    <property type="component" value="Unassembled WGS sequence"/>
</dbReference>
<keyword evidence="3" id="KW-1185">Reference proteome</keyword>
<dbReference type="InterPro" id="IPR024079">
    <property type="entry name" value="MetalloPept_cat_dom_sf"/>
</dbReference>
<dbReference type="NCBIfam" id="TIGR04183">
    <property type="entry name" value="Por_Secre_tail"/>
    <property type="match status" value="1"/>
</dbReference>
<reference evidence="3" key="1">
    <citation type="journal article" date="2019" name="Int. J. Syst. Evol. Microbiol.">
        <title>The Global Catalogue of Microorganisms (GCM) 10K type strain sequencing project: providing services to taxonomists for standard genome sequencing and annotation.</title>
        <authorList>
            <consortium name="The Broad Institute Genomics Platform"/>
            <consortium name="The Broad Institute Genome Sequencing Center for Infectious Disease"/>
            <person name="Wu L."/>
            <person name="Ma J."/>
        </authorList>
    </citation>
    <scope>NUCLEOTIDE SEQUENCE [LARGE SCALE GENOMIC DNA]</scope>
    <source>
        <strain evidence="3">KCTC 52344</strain>
    </source>
</reference>
<proteinExistence type="predicted"/>
<evidence type="ECO:0000313" key="2">
    <source>
        <dbReference type="EMBL" id="MFD2523701.1"/>
    </source>
</evidence>
<dbReference type="RefSeq" id="WP_340233860.1">
    <property type="nucleotide sequence ID" value="NZ_JBBEWC010000001.1"/>
</dbReference>
<sequence>MKKGLLLCSLFLGLSIVSYSQTIIRFVPDKSLKSSSSQVLVSGQIKQIGNDFSHAIQLELPDRKLNLQFRPSAIKQYEKIYTSDGELPSQAELYEASSGTQKYYLTSIHKQFHGLFFSENEEYWSIDKQNDSFYTYQKIPKAGGFESTCAYDLPEQSISKTKTRFKPSALATCVEFSIGFVCDYKQYLSSGSNVALLEAENLKRLAITQLIFAPFTFKTDIVFKAIGHIIYTNEDSSPWTTNATKTLIESSADLHFNWQKPEAWKKHKSLIVIGLTGINFSGRIIGYARYYRNELGIGTFIMKGFLDASQSIWVAAHEMGHVLGAEHDSIQDDGGASLMQPNYSKTNWSSRSKQAINALLDELDQKKLIYECSKISLSYELEKDTISFKWETNYEDVEDKFIIEFSSDKEKTWHELSSKASKGAFTYQYNFISPKPLSEVTYYRVRQQGFNEITSNSVAIAITSTENLPENIKVFPNPFVSQIQIELLIPDDISIYNISGKRIVNTAHKQSQYTIDTSAWPEGTYFIQAKGSQRVHKVVK</sequence>
<comment type="caution">
    <text evidence="2">The sequence shown here is derived from an EMBL/GenBank/DDBJ whole genome shotgun (WGS) entry which is preliminary data.</text>
</comment>